<proteinExistence type="predicted"/>
<feature type="region of interest" description="Disordered" evidence="1">
    <location>
        <begin position="104"/>
        <end position="189"/>
    </location>
</feature>
<dbReference type="AlphaFoldDB" id="A0A0J0XCA0"/>
<dbReference type="OrthoDB" id="2595549at2759"/>
<accession>A0A0J0XCA0</accession>
<organism evidence="2 3">
    <name type="scientific">Cutaneotrichosporon oleaginosum</name>
    <dbReference type="NCBI Taxonomy" id="879819"/>
    <lineage>
        <taxon>Eukaryota</taxon>
        <taxon>Fungi</taxon>
        <taxon>Dikarya</taxon>
        <taxon>Basidiomycota</taxon>
        <taxon>Agaricomycotina</taxon>
        <taxon>Tremellomycetes</taxon>
        <taxon>Trichosporonales</taxon>
        <taxon>Trichosporonaceae</taxon>
        <taxon>Cutaneotrichosporon</taxon>
    </lineage>
</organism>
<dbReference type="GeneID" id="28986237"/>
<gene>
    <name evidence="2" type="ORF">CC85DRAFT_305721</name>
</gene>
<feature type="compositionally biased region" description="Low complexity" evidence="1">
    <location>
        <begin position="124"/>
        <end position="135"/>
    </location>
</feature>
<evidence type="ECO:0000313" key="3">
    <source>
        <dbReference type="Proteomes" id="UP000053611"/>
    </source>
</evidence>
<dbReference type="EMBL" id="KQ087288">
    <property type="protein sequence ID" value="KLT38695.1"/>
    <property type="molecule type" value="Genomic_DNA"/>
</dbReference>
<feature type="compositionally biased region" description="Polar residues" evidence="1">
    <location>
        <begin position="152"/>
        <end position="173"/>
    </location>
</feature>
<name>A0A0J0XCA0_9TREE</name>
<feature type="compositionally biased region" description="Low complexity" evidence="1">
    <location>
        <begin position="326"/>
        <end position="344"/>
    </location>
</feature>
<feature type="region of interest" description="Disordered" evidence="1">
    <location>
        <begin position="325"/>
        <end position="354"/>
    </location>
</feature>
<dbReference type="Proteomes" id="UP000053611">
    <property type="component" value="Unassembled WGS sequence"/>
</dbReference>
<keyword evidence="3" id="KW-1185">Reference proteome</keyword>
<feature type="region of interest" description="Disordered" evidence="1">
    <location>
        <begin position="1"/>
        <end position="59"/>
    </location>
</feature>
<sequence length="475" mass="51095">MSAAAVRSAYVPRTGSLPPRSPSSGSASGSGSAARRPAFNPRTPAFNVSSPQPVSEEAKRNAEAVLKLIGRLPAPIAFALPPPDCKNPPKNPPTAEFSSFQEYARAQKRKLSSDETPNGGLGLGLNLASSSNISSRPPLKKARTTDVVPGGSSAQPSRASLLSSPKNRSSLRNEITRGGTGKGDWTPEQWKSLSDEIGKRALQMKRLGDAYMYPAAAKGHLLNSVPQDKLRGLLLLTESLCYYLYRNFCDERVNRGVVSTSAYMQLDALRVYVRQRWDDHASLMSDWKEHIKGMQGLIYLMEAITSDVIARTDLRSLHLRMGKEISSSSTSGPSPSSSTASPAGNGRSPGSSSSELPADLLKLLNVAHTSSSSSQRALLQSRAILSLRLLKNKFPETYDRAINSDLADDILSGDTLGCARNLDIDDLDVFAWPIELGMQNGVAHIAVFGRSLVREFALAAGKPWDVSSSYAESPP</sequence>
<protein>
    <submittedName>
        <fullName evidence="2">Uncharacterized protein</fullName>
    </submittedName>
</protein>
<evidence type="ECO:0000313" key="2">
    <source>
        <dbReference type="EMBL" id="KLT38695.1"/>
    </source>
</evidence>
<reference evidence="2 3" key="1">
    <citation type="submission" date="2015-03" db="EMBL/GenBank/DDBJ databases">
        <title>Genomics and transcriptomics of the oil-accumulating basidiomycete yeast T. oleaginosus allow insights into substrate utilization and the diverse evolutionary trajectories of mating systems in fungi.</title>
        <authorList>
            <consortium name="DOE Joint Genome Institute"/>
            <person name="Kourist R."/>
            <person name="Kracht O."/>
            <person name="Bracharz F."/>
            <person name="Lipzen A."/>
            <person name="Nolan M."/>
            <person name="Ohm R."/>
            <person name="Grigoriev I."/>
            <person name="Sun S."/>
            <person name="Heitman J."/>
            <person name="Bruck T."/>
            <person name="Nowrousian M."/>
        </authorList>
    </citation>
    <scope>NUCLEOTIDE SEQUENCE [LARGE SCALE GENOMIC DNA]</scope>
    <source>
        <strain evidence="2 3">IBC0246</strain>
    </source>
</reference>
<dbReference type="RefSeq" id="XP_018275186.1">
    <property type="nucleotide sequence ID" value="XM_018425634.1"/>
</dbReference>
<evidence type="ECO:0000256" key="1">
    <source>
        <dbReference type="SAM" id="MobiDB-lite"/>
    </source>
</evidence>
<feature type="compositionally biased region" description="Low complexity" evidence="1">
    <location>
        <begin position="13"/>
        <end position="38"/>
    </location>
</feature>